<name>A0A9W8DKC8_9FUNG</name>
<dbReference type="Proteomes" id="UP001150538">
    <property type="component" value="Unassembled WGS sequence"/>
</dbReference>
<gene>
    <name evidence="2" type="ORF">H4219_005144</name>
</gene>
<feature type="compositionally biased region" description="Low complexity" evidence="1">
    <location>
        <begin position="124"/>
        <end position="144"/>
    </location>
</feature>
<sequence>MDANSAIVPIGTLAATIVSSGNNPKTIYPLLDIIRDLNGIFWGILIRWNPAMKQLLIDAAVEMNTLYSWVATIFRKNWDGSYTHLLTQFCNKLERVIQSRIARVASKINLPNAERQALRGGDRNSGSSSRSSQSQQGHSHGGDSTAMQDSKPLVPADNEALVLVTLSTGLLTYICYSNIYISTSSESLTISMRDFLKDLYNDYAYIVVVVLNHFELPLFEQSHTRTSKMRGKVSASHSHNGGDISELFEASLQISRKPFIYLYDHIYNPTTPAASHDDGSRDGEDSDTSTTTLYYIDEDEDNGHGHASEDTHFEHTHFEHTLPFVMTHLE</sequence>
<reference evidence="2" key="1">
    <citation type="submission" date="2022-07" db="EMBL/GenBank/DDBJ databases">
        <title>Phylogenomic reconstructions and comparative analyses of Kickxellomycotina fungi.</title>
        <authorList>
            <person name="Reynolds N.K."/>
            <person name="Stajich J.E."/>
            <person name="Barry K."/>
            <person name="Grigoriev I.V."/>
            <person name="Crous P."/>
            <person name="Smith M.E."/>
        </authorList>
    </citation>
    <scope>NUCLEOTIDE SEQUENCE</scope>
    <source>
        <strain evidence="2">NBRC 100468</strain>
    </source>
</reference>
<evidence type="ECO:0000313" key="2">
    <source>
        <dbReference type="EMBL" id="KAJ1913591.1"/>
    </source>
</evidence>
<comment type="caution">
    <text evidence="2">The sequence shown here is derived from an EMBL/GenBank/DDBJ whole genome shotgun (WGS) entry which is preliminary data.</text>
</comment>
<feature type="region of interest" description="Disordered" evidence="1">
    <location>
        <begin position="116"/>
        <end position="150"/>
    </location>
</feature>
<dbReference type="AlphaFoldDB" id="A0A9W8DKC8"/>
<dbReference type="EMBL" id="JANBPU010000252">
    <property type="protein sequence ID" value="KAJ1913591.1"/>
    <property type="molecule type" value="Genomic_DNA"/>
</dbReference>
<keyword evidence="3" id="KW-1185">Reference proteome</keyword>
<evidence type="ECO:0000256" key="1">
    <source>
        <dbReference type="SAM" id="MobiDB-lite"/>
    </source>
</evidence>
<protein>
    <submittedName>
        <fullName evidence="2">Uncharacterized protein</fullName>
    </submittedName>
</protein>
<accession>A0A9W8DKC8</accession>
<organism evidence="2 3">
    <name type="scientific">Mycoemilia scoparia</name>
    <dbReference type="NCBI Taxonomy" id="417184"/>
    <lineage>
        <taxon>Eukaryota</taxon>
        <taxon>Fungi</taxon>
        <taxon>Fungi incertae sedis</taxon>
        <taxon>Zoopagomycota</taxon>
        <taxon>Kickxellomycotina</taxon>
        <taxon>Kickxellomycetes</taxon>
        <taxon>Kickxellales</taxon>
        <taxon>Kickxellaceae</taxon>
        <taxon>Mycoemilia</taxon>
    </lineage>
</organism>
<proteinExistence type="predicted"/>
<evidence type="ECO:0000313" key="3">
    <source>
        <dbReference type="Proteomes" id="UP001150538"/>
    </source>
</evidence>